<keyword evidence="3" id="KW-1185">Reference proteome</keyword>
<evidence type="ECO:0000313" key="2">
    <source>
        <dbReference type="EMBL" id="TCC06271.1"/>
    </source>
</evidence>
<evidence type="ECO:0000259" key="1">
    <source>
        <dbReference type="Pfam" id="PF13354"/>
    </source>
</evidence>
<comment type="caution">
    <text evidence="2">The sequence shown here is derived from an EMBL/GenBank/DDBJ whole genome shotgun (WGS) entry which is preliminary data.</text>
</comment>
<dbReference type="GO" id="GO:0046677">
    <property type="term" value="P:response to antibiotic"/>
    <property type="evidence" value="ECO:0007669"/>
    <property type="project" value="InterPro"/>
</dbReference>
<dbReference type="Proteomes" id="UP000292346">
    <property type="component" value="Unassembled WGS sequence"/>
</dbReference>
<dbReference type="InterPro" id="IPR000871">
    <property type="entry name" value="Beta-lactam_class-A"/>
</dbReference>
<organism evidence="2 3">
    <name type="scientific">Kribbella soli</name>
    <dbReference type="NCBI Taxonomy" id="1124743"/>
    <lineage>
        <taxon>Bacteria</taxon>
        <taxon>Bacillati</taxon>
        <taxon>Actinomycetota</taxon>
        <taxon>Actinomycetes</taxon>
        <taxon>Propionibacteriales</taxon>
        <taxon>Kribbellaceae</taxon>
        <taxon>Kribbella</taxon>
    </lineage>
</organism>
<name>A0A4R0H7A3_9ACTN</name>
<dbReference type="EMBL" id="SJJZ01000003">
    <property type="protein sequence ID" value="TCC06271.1"/>
    <property type="molecule type" value="Genomic_DNA"/>
</dbReference>
<protein>
    <submittedName>
        <fullName evidence="2">Serine hydrolase</fullName>
    </submittedName>
</protein>
<accession>A0A4R0H7A3</accession>
<evidence type="ECO:0000313" key="3">
    <source>
        <dbReference type="Proteomes" id="UP000292346"/>
    </source>
</evidence>
<dbReference type="PANTHER" id="PTHR35333:SF3">
    <property type="entry name" value="BETA-LACTAMASE-TYPE TRANSPEPTIDASE FOLD CONTAINING PROTEIN"/>
    <property type="match status" value="1"/>
</dbReference>
<dbReference type="Pfam" id="PF13354">
    <property type="entry name" value="Beta-lactamase2"/>
    <property type="match status" value="1"/>
</dbReference>
<proteinExistence type="predicted"/>
<dbReference type="AlphaFoldDB" id="A0A4R0H7A3"/>
<sequence>MSASPPRAPRRPRTLYPLDTGQARKVATRSDSIAGTAAQDAIRRMSRVLHLSSATHLDAQRKRRDRCDDASMSIRTSELTRLLEAEAARFTLQVPDDTAPAGVVELESLRERKPLGIGIYVKRLTTGEEAAVRADVVFETQSVIKLAVAIRCYQLADDGRLDLDERIRVTRSDIVGGSGVIRYFQEGLEPTVRDLLTAMIVVSDNSATDLLLARVGGVADLNAWLAASGYTQTRMAQSLLDADRLPYVLADARHASLTRAQVYALRNGDPQWAGTTQEWLDSIEREVASLAARPLGEVRALAQERGLPLHFGQMTPREAGRMLESIEHATAVSGKSSAELRGALRQQQLGERRLPQFVEHPVGHKTGDNPPWDANDVGIIYSPSGPIVVAVFANDLGGVYEQEEDRIGRIGRVIVDHFERPKATDQG</sequence>
<dbReference type="InterPro" id="IPR045155">
    <property type="entry name" value="Beta-lactam_cat"/>
</dbReference>
<dbReference type="Gene3D" id="3.40.710.10">
    <property type="entry name" value="DD-peptidase/beta-lactamase superfamily"/>
    <property type="match status" value="1"/>
</dbReference>
<keyword evidence="2" id="KW-0378">Hydrolase</keyword>
<dbReference type="PANTHER" id="PTHR35333">
    <property type="entry name" value="BETA-LACTAMASE"/>
    <property type="match status" value="1"/>
</dbReference>
<reference evidence="2 3" key="1">
    <citation type="submission" date="2019-02" db="EMBL/GenBank/DDBJ databases">
        <title>Kribbella capetownensis sp. nov. and Kribbella speibonae sp. nov., isolated from soil.</title>
        <authorList>
            <person name="Curtis S.M."/>
            <person name="Norton I."/>
            <person name="Everest G.J."/>
            <person name="Meyers P.R."/>
        </authorList>
    </citation>
    <scope>NUCLEOTIDE SEQUENCE [LARGE SCALE GENOMIC DNA]</scope>
    <source>
        <strain evidence="2 3">KCTC 29219</strain>
    </source>
</reference>
<gene>
    <name evidence="2" type="ORF">E0H45_30535</name>
</gene>
<dbReference type="SUPFAM" id="SSF56601">
    <property type="entry name" value="beta-lactamase/transpeptidase-like"/>
    <property type="match status" value="1"/>
</dbReference>
<dbReference type="GO" id="GO:0008800">
    <property type="term" value="F:beta-lactamase activity"/>
    <property type="evidence" value="ECO:0007669"/>
    <property type="project" value="InterPro"/>
</dbReference>
<dbReference type="GO" id="GO:0030655">
    <property type="term" value="P:beta-lactam antibiotic catabolic process"/>
    <property type="evidence" value="ECO:0007669"/>
    <property type="project" value="InterPro"/>
</dbReference>
<feature type="domain" description="Beta-lactamase class A catalytic" evidence="1">
    <location>
        <begin position="118"/>
        <end position="392"/>
    </location>
</feature>
<dbReference type="InterPro" id="IPR012338">
    <property type="entry name" value="Beta-lactam/transpept-like"/>
</dbReference>
<dbReference type="OrthoDB" id="3524371at2"/>